<name>A0ABV8A1W3_9GAMM</name>
<keyword evidence="7" id="KW-0969">Cilium</keyword>
<keyword evidence="7" id="KW-0282">Flagellum</keyword>
<dbReference type="PANTHER" id="PTHR30381:SF0">
    <property type="entry name" value="FLAGELLAR P-RING PROTEIN"/>
    <property type="match status" value="1"/>
</dbReference>
<evidence type="ECO:0000256" key="5">
    <source>
        <dbReference type="ARBA" id="ARBA00023143"/>
    </source>
</evidence>
<evidence type="ECO:0000256" key="2">
    <source>
        <dbReference type="ARBA" id="ARBA00004117"/>
    </source>
</evidence>
<dbReference type="EMBL" id="JBHRYR010000003">
    <property type="protein sequence ID" value="MFC3853387.1"/>
    <property type="molecule type" value="Genomic_DNA"/>
</dbReference>
<evidence type="ECO:0000256" key="1">
    <source>
        <dbReference type="ARBA" id="ARBA00002591"/>
    </source>
</evidence>
<comment type="caution">
    <text evidence="7">The sequence shown here is derived from an EMBL/GenBank/DDBJ whole genome shotgun (WGS) entry which is preliminary data.</text>
</comment>
<sequence length="365" mass="38122" precursor="true">MRVLNRLLWLGVLGCLSTVAVADRIKDIASVAGVRDNQLVGYGLVVGLDGTGDRAPFTNQTFSNMMAQFGITIPEGVDPRLRNVAAVSIHATLPAFARSGQPIDVTVSSLGNASSLRGGSLLLAPLRGADGNTYAVAQGNLLVGGFGAEGADGSSITVNVPSAGRIPGGAIVEREVASGFNEGDYLTFNLNRADFTTATRMAQTINDLLGPNSAYAMDAGSVRVTAPRDSNQRVSFLAVLENLEVQQGEGRAKVIVNSRTGTIVIGQHVRISPVAITHGNLTVTIDQTLQVAQPEPFTEGETVVVPDAEIAIDEEENRMFLFGPTATLEDVVTAVNEVGASPSDLMAILEAMKQAGALNAELIVI</sequence>
<dbReference type="NCBIfam" id="NF003676">
    <property type="entry name" value="PRK05303.1"/>
    <property type="match status" value="1"/>
</dbReference>
<evidence type="ECO:0000313" key="8">
    <source>
        <dbReference type="Proteomes" id="UP001595617"/>
    </source>
</evidence>
<proteinExistence type="inferred from homology"/>
<gene>
    <name evidence="6" type="primary">flgI</name>
    <name evidence="7" type="ORF">ACFOOG_11135</name>
</gene>
<dbReference type="InterPro" id="IPR001782">
    <property type="entry name" value="Flag_FlgI"/>
</dbReference>
<evidence type="ECO:0000313" key="7">
    <source>
        <dbReference type="EMBL" id="MFC3853387.1"/>
    </source>
</evidence>
<dbReference type="Pfam" id="PF02119">
    <property type="entry name" value="FlgI"/>
    <property type="match status" value="1"/>
</dbReference>
<reference evidence="8" key="1">
    <citation type="journal article" date="2019" name="Int. J. Syst. Evol. Microbiol.">
        <title>The Global Catalogue of Microorganisms (GCM) 10K type strain sequencing project: providing services to taxonomists for standard genome sequencing and annotation.</title>
        <authorList>
            <consortium name="The Broad Institute Genomics Platform"/>
            <consortium name="The Broad Institute Genome Sequencing Center for Infectious Disease"/>
            <person name="Wu L."/>
            <person name="Ma J."/>
        </authorList>
    </citation>
    <scope>NUCLEOTIDE SEQUENCE [LARGE SCALE GENOMIC DNA]</scope>
    <source>
        <strain evidence="8">IBRC 10765</strain>
    </source>
</reference>
<comment type="similarity">
    <text evidence="3 6">Belongs to the FlgI family.</text>
</comment>
<evidence type="ECO:0000256" key="3">
    <source>
        <dbReference type="ARBA" id="ARBA00008994"/>
    </source>
</evidence>
<evidence type="ECO:0000256" key="4">
    <source>
        <dbReference type="ARBA" id="ARBA00022729"/>
    </source>
</evidence>
<comment type="subunit">
    <text evidence="6">The basal body constitutes a major portion of the flagellar organelle and consists of four rings (L,P,S, and M) mounted on a central rod.</text>
</comment>
<accession>A0ABV8A1W3</accession>
<dbReference type="PANTHER" id="PTHR30381">
    <property type="entry name" value="FLAGELLAR P-RING PERIPLASMIC PROTEIN FLGI"/>
    <property type="match status" value="1"/>
</dbReference>
<keyword evidence="8" id="KW-1185">Reference proteome</keyword>
<feature type="signal peptide" evidence="6">
    <location>
        <begin position="1"/>
        <end position="22"/>
    </location>
</feature>
<dbReference type="PRINTS" id="PR01010">
    <property type="entry name" value="FLGPRINGFLGI"/>
</dbReference>
<evidence type="ECO:0000256" key="6">
    <source>
        <dbReference type="HAMAP-Rule" id="MF_00416"/>
    </source>
</evidence>
<dbReference type="Proteomes" id="UP001595617">
    <property type="component" value="Unassembled WGS sequence"/>
</dbReference>
<comment type="subcellular location">
    <subcellularLocation>
        <location evidence="2 6">Bacterial flagellum basal body</location>
    </subcellularLocation>
</comment>
<protein>
    <recommendedName>
        <fullName evidence="6">Flagellar P-ring protein</fullName>
    </recommendedName>
    <alternativeName>
        <fullName evidence="6">Basal body P-ring protein</fullName>
    </alternativeName>
</protein>
<dbReference type="HAMAP" id="MF_00416">
    <property type="entry name" value="FlgI"/>
    <property type="match status" value="1"/>
</dbReference>
<comment type="function">
    <text evidence="1 6">Assembles around the rod to form the L-ring and probably protects the motor/basal body from shearing forces during rotation.</text>
</comment>
<dbReference type="RefSeq" id="WP_380696491.1">
    <property type="nucleotide sequence ID" value="NZ_JBHRYR010000003.1"/>
</dbReference>
<feature type="chain" id="PRO_5044936103" description="Flagellar P-ring protein" evidence="6">
    <location>
        <begin position="23"/>
        <end position="365"/>
    </location>
</feature>
<organism evidence="7 8">
    <name type="scientific">Saccharospirillum mangrovi</name>
    <dbReference type="NCBI Taxonomy" id="2161747"/>
    <lineage>
        <taxon>Bacteria</taxon>
        <taxon>Pseudomonadati</taxon>
        <taxon>Pseudomonadota</taxon>
        <taxon>Gammaproteobacteria</taxon>
        <taxon>Oceanospirillales</taxon>
        <taxon>Saccharospirillaceae</taxon>
        <taxon>Saccharospirillum</taxon>
    </lineage>
</organism>
<keyword evidence="7" id="KW-0966">Cell projection</keyword>
<keyword evidence="4 6" id="KW-0732">Signal</keyword>
<keyword evidence="5 6" id="KW-0975">Bacterial flagellum</keyword>